<dbReference type="Pfam" id="PF07466">
    <property type="entry name" value="DUF1517"/>
    <property type="match status" value="1"/>
</dbReference>
<name>A0A2T1C6I2_9CYAN</name>
<evidence type="ECO:0000313" key="2">
    <source>
        <dbReference type="Proteomes" id="UP000238762"/>
    </source>
</evidence>
<accession>A0A2T1C6I2</accession>
<keyword evidence="2" id="KW-1185">Reference proteome</keyword>
<protein>
    <recommendedName>
        <fullName evidence="3">DUF1517 domain-containing protein</fullName>
    </recommendedName>
</protein>
<comment type="caution">
    <text evidence="1">The sequence shown here is derived from an EMBL/GenBank/DDBJ whole genome shotgun (WGS) entry which is preliminary data.</text>
</comment>
<evidence type="ECO:0008006" key="3">
    <source>
        <dbReference type="Google" id="ProtNLM"/>
    </source>
</evidence>
<evidence type="ECO:0000313" key="1">
    <source>
        <dbReference type="EMBL" id="PSB03846.1"/>
    </source>
</evidence>
<proteinExistence type="predicted"/>
<organism evidence="1 2">
    <name type="scientific">Merismopedia glauca CCAP 1448/3</name>
    <dbReference type="NCBI Taxonomy" id="1296344"/>
    <lineage>
        <taxon>Bacteria</taxon>
        <taxon>Bacillati</taxon>
        <taxon>Cyanobacteriota</taxon>
        <taxon>Cyanophyceae</taxon>
        <taxon>Synechococcales</taxon>
        <taxon>Merismopediaceae</taxon>
        <taxon>Merismopedia</taxon>
    </lineage>
</organism>
<dbReference type="RefSeq" id="WP_106287829.1">
    <property type="nucleotide sequence ID" value="NZ_CAWNTC010000240.1"/>
</dbReference>
<dbReference type="Proteomes" id="UP000238762">
    <property type="component" value="Unassembled WGS sequence"/>
</dbReference>
<dbReference type="AlphaFoldDB" id="A0A2T1C6I2"/>
<sequence>MTSWSDRFNKLSGKTRFVVCRIFLHLGGQEVAPLLGLLNRAAREAVEADGDLNILGEGLVDICQNLLQYDTYWRSAANEGDVFWNEGEAGDFVNELFTDSAGRYLSEIDLDEPLPSNNEPLVLPATRNLVVMITVASEGEVPELETDLAEMNALQAGLKAIINLHYQQRLRAIQIHFSPSQFGDELSDDQLLTNFPELIPL</sequence>
<reference evidence="1 2" key="1">
    <citation type="submission" date="2018-02" db="EMBL/GenBank/DDBJ databases">
        <authorList>
            <person name="Cohen D.B."/>
            <person name="Kent A.D."/>
        </authorList>
    </citation>
    <scope>NUCLEOTIDE SEQUENCE [LARGE SCALE GENOMIC DNA]</scope>
    <source>
        <strain evidence="1 2">CCAP 1448/3</strain>
    </source>
</reference>
<reference evidence="1 2" key="2">
    <citation type="submission" date="2018-03" db="EMBL/GenBank/DDBJ databases">
        <title>The ancient ancestry and fast evolution of plastids.</title>
        <authorList>
            <person name="Moore K.R."/>
            <person name="Magnabosco C."/>
            <person name="Momper L."/>
            <person name="Gold D.A."/>
            <person name="Bosak T."/>
            <person name="Fournier G.P."/>
        </authorList>
    </citation>
    <scope>NUCLEOTIDE SEQUENCE [LARGE SCALE GENOMIC DNA]</scope>
    <source>
        <strain evidence="1 2">CCAP 1448/3</strain>
    </source>
</reference>
<gene>
    <name evidence="1" type="ORF">C7B64_06425</name>
</gene>
<dbReference type="InterPro" id="IPR010903">
    <property type="entry name" value="DUF1517"/>
</dbReference>
<dbReference type="OrthoDB" id="456652at2"/>
<dbReference type="EMBL" id="PVWJ01000023">
    <property type="protein sequence ID" value="PSB03846.1"/>
    <property type="molecule type" value="Genomic_DNA"/>
</dbReference>